<gene>
    <name evidence="2" type="ORF">DB32_003651</name>
</gene>
<feature type="region of interest" description="Disordered" evidence="1">
    <location>
        <begin position="1"/>
        <end position="23"/>
    </location>
</feature>
<evidence type="ECO:0000313" key="2">
    <source>
        <dbReference type="EMBL" id="AKF06502.1"/>
    </source>
</evidence>
<name>A0A0F6W3P3_9BACT</name>
<dbReference type="KEGG" id="samy:DB32_003651"/>
<sequence>MASGCGRRRTEERVQVDVSQGGATSGGQTVYVVGAPAQGAPAAPDFVAQHMNVRYQQFAPDMVPDTPLYHGYLQQGQEESFEAVLEAGRCYRLIGVGGPTMSDLDLFIVDENGNPIAQDTATDNFPVLGVGQDTICPRWTGPFFVRALAYSGYGEYGLQLFRTP</sequence>
<reference evidence="2 3" key="1">
    <citation type="submission" date="2015-03" db="EMBL/GenBank/DDBJ databases">
        <title>Genome assembly of Sandaracinus amylolyticus DSM 53668.</title>
        <authorList>
            <person name="Sharma G."/>
            <person name="Subramanian S."/>
        </authorList>
    </citation>
    <scope>NUCLEOTIDE SEQUENCE [LARGE SCALE GENOMIC DNA]</scope>
    <source>
        <strain evidence="2 3">DSM 53668</strain>
    </source>
</reference>
<dbReference type="Proteomes" id="UP000034883">
    <property type="component" value="Chromosome"/>
</dbReference>
<protein>
    <submittedName>
        <fullName evidence="2">Uncharacterized protein</fullName>
    </submittedName>
</protein>
<dbReference type="EMBL" id="CP011125">
    <property type="protein sequence ID" value="AKF06502.1"/>
    <property type="molecule type" value="Genomic_DNA"/>
</dbReference>
<proteinExistence type="predicted"/>
<evidence type="ECO:0000313" key="3">
    <source>
        <dbReference type="Proteomes" id="UP000034883"/>
    </source>
</evidence>
<keyword evidence="3" id="KW-1185">Reference proteome</keyword>
<dbReference type="AlphaFoldDB" id="A0A0F6W3P3"/>
<accession>A0A0F6W3P3</accession>
<evidence type="ECO:0000256" key="1">
    <source>
        <dbReference type="SAM" id="MobiDB-lite"/>
    </source>
</evidence>
<organism evidence="2 3">
    <name type="scientific">Sandaracinus amylolyticus</name>
    <dbReference type="NCBI Taxonomy" id="927083"/>
    <lineage>
        <taxon>Bacteria</taxon>
        <taxon>Pseudomonadati</taxon>
        <taxon>Myxococcota</taxon>
        <taxon>Polyangia</taxon>
        <taxon>Polyangiales</taxon>
        <taxon>Sandaracinaceae</taxon>
        <taxon>Sandaracinus</taxon>
    </lineage>
</organism>